<dbReference type="Gene3D" id="3.60.10.10">
    <property type="entry name" value="Endonuclease/exonuclease/phosphatase"/>
    <property type="match status" value="1"/>
</dbReference>
<dbReference type="InterPro" id="IPR051916">
    <property type="entry name" value="GPI-anchor_lipid_remodeler"/>
</dbReference>
<evidence type="ECO:0000259" key="1">
    <source>
        <dbReference type="Pfam" id="PF03372"/>
    </source>
</evidence>
<organism evidence="2 3">
    <name type="scientific">Stutzerimonas stutzeri KOS6</name>
    <dbReference type="NCBI Taxonomy" id="1218352"/>
    <lineage>
        <taxon>Bacteria</taxon>
        <taxon>Pseudomonadati</taxon>
        <taxon>Pseudomonadota</taxon>
        <taxon>Gammaproteobacteria</taxon>
        <taxon>Pseudomonadales</taxon>
        <taxon>Pseudomonadaceae</taxon>
        <taxon>Stutzerimonas</taxon>
    </lineage>
</organism>
<sequence length="267" mass="30215">MTLDKDHPIASADLDAHMATAVNAIRILTVNTHKGFTALNRRFILPELREAVRSVSADVVFLQEVLGTHEKHAMRFHNWPKTPHYEFLADSIWTDFAYGRNAVYPDGDHGNALLSKFPIIRYENLDISIAGPERRGLLHSVLQVPGHDEFHAICVHLGLRESHRQQQLELLCNLLDSLPEGAPVVVAGDFNDWRLKATRTLDRCAGLHEVFAVSQGQVAKTFPARWPMLRLDRIYVRHASSHRAQILGNKPWTHLSDHLPLAVEIHL</sequence>
<evidence type="ECO:0000313" key="2">
    <source>
        <dbReference type="EMBL" id="EWC40877.1"/>
    </source>
</evidence>
<keyword evidence="2" id="KW-0378">Hydrolase</keyword>
<reference evidence="2 3" key="1">
    <citation type="journal article" date="2013" name="Genome Announc.">
        <title>Draft Genome of the Nitrogen-Fixing Bacterium Pseudomonas stutzeri Strain KOS6 Isolated from Industrial Hydrocarbon Sludge.</title>
        <authorList>
            <person name="Grigoryeva T.V."/>
            <person name="Laikov A.V."/>
            <person name="Naumova R.P."/>
            <person name="Manolov A.I."/>
            <person name="Larin A.K."/>
            <person name="Karpova I.Y."/>
            <person name="Semashko T.A."/>
            <person name="Alexeev D.G."/>
            <person name="Kostryukova E.S."/>
            <person name="Muller R."/>
            <person name="Govorun V.M."/>
        </authorList>
    </citation>
    <scope>NUCLEOTIDE SEQUENCE [LARGE SCALE GENOMIC DNA]</scope>
    <source>
        <strain evidence="2 3">KOS6</strain>
    </source>
</reference>
<dbReference type="InterPro" id="IPR005135">
    <property type="entry name" value="Endo/exonuclease/phosphatase"/>
</dbReference>
<dbReference type="Pfam" id="PF03372">
    <property type="entry name" value="Exo_endo_phos"/>
    <property type="match status" value="1"/>
</dbReference>
<gene>
    <name evidence="2" type="ORF">B597_012825</name>
</gene>
<dbReference type="AlphaFoldDB" id="A0A061JMD5"/>
<comment type="caution">
    <text evidence="2">The sequence shown here is derived from an EMBL/GenBank/DDBJ whole genome shotgun (WGS) entry which is preliminary data.</text>
</comment>
<protein>
    <submittedName>
        <fullName evidence="2">Endonuclease/exonuclease/phosphatase</fullName>
    </submittedName>
</protein>
<dbReference type="RefSeq" id="WP_003294929.1">
    <property type="nucleotide sequence ID" value="NZ_KK020676.1"/>
</dbReference>
<evidence type="ECO:0000313" key="3">
    <source>
        <dbReference type="Proteomes" id="UP000026923"/>
    </source>
</evidence>
<dbReference type="InterPro" id="IPR036691">
    <property type="entry name" value="Endo/exonu/phosph_ase_sf"/>
</dbReference>
<dbReference type="eggNOG" id="COG3568">
    <property type="taxonomic scope" value="Bacteria"/>
</dbReference>
<dbReference type="OrthoDB" id="9793162at2"/>
<dbReference type="Proteomes" id="UP000026923">
    <property type="component" value="Unassembled WGS sequence"/>
</dbReference>
<keyword evidence="2" id="KW-0269">Exonuclease</keyword>
<feature type="domain" description="Endonuclease/exonuclease/phosphatase" evidence="1">
    <location>
        <begin position="48"/>
        <end position="258"/>
    </location>
</feature>
<keyword evidence="2" id="KW-0255">Endonuclease</keyword>
<dbReference type="GO" id="GO:0004519">
    <property type="term" value="F:endonuclease activity"/>
    <property type="evidence" value="ECO:0007669"/>
    <property type="project" value="UniProtKB-KW"/>
</dbReference>
<dbReference type="GO" id="GO:0016020">
    <property type="term" value="C:membrane"/>
    <property type="evidence" value="ECO:0007669"/>
    <property type="project" value="GOC"/>
</dbReference>
<keyword evidence="2" id="KW-0540">Nuclease</keyword>
<dbReference type="HOGENOM" id="CLU_060500_3_2_6"/>
<dbReference type="SUPFAM" id="SSF56219">
    <property type="entry name" value="DNase I-like"/>
    <property type="match status" value="1"/>
</dbReference>
<accession>A0A061JMD5</accession>
<dbReference type="GO" id="GO:0004527">
    <property type="term" value="F:exonuclease activity"/>
    <property type="evidence" value="ECO:0007669"/>
    <property type="project" value="UniProtKB-KW"/>
</dbReference>
<dbReference type="GO" id="GO:0006506">
    <property type="term" value="P:GPI anchor biosynthetic process"/>
    <property type="evidence" value="ECO:0007669"/>
    <property type="project" value="TreeGrafter"/>
</dbReference>
<dbReference type="PANTHER" id="PTHR14859">
    <property type="entry name" value="CALCOFLUOR WHITE HYPERSENSITIVE PROTEIN PRECURSOR"/>
    <property type="match status" value="1"/>
</dbReference>
<proteinExistence type="predicted"/>
<name>A0A061JMD5_STUST</name>
<dbReference type="PANTHER" id="PTHR14859:SF15">
    <property type="entry name" value="ENDONUCLEASE_EXONUCLEASE_PHOSPHATASE DOMAIN-CONTAINING PROTEIN"/>
    <property type="match status" value="1"/>
</dbReference>
<dbReference type="EMBL" id="AMCZ02000015">
    <property type="protein sequence ID" value="EWC40877.1"/>
    <property type="molecule type" value="Genomic_DNA"/>
</dbReference>